<dbReference type="EMBL" id="MZGX01000017">
    <property type="protein sequence ID" value="OPX43462.1"/>
    <property type="molecule type" value="Genomic_DNA"/>
</dbReference>
<dbReference type="SUPFAM" id="SSF101821">
    <property type="entry name" value="Aminopeptidase/glucanase lid domain"/>
    <property type="match status" value="1"/>
</dbReference>
<dbReference type="AlphaFoldDB" id="A0A1V4SHQ5"/>
<keyword evidence="12" id="KW-1185">Reference proteome</keyword>
<comment type="caution">
    <text evidence="11">The sequence shown here is derived from an EMBL/GenBank/DDBJ whole genome shotgun (WGS) entry which is preliminary data.</text>
</comment>
<evidence type="ECO:0000256" key="3">
    <source>
        <dbReference type="ARBA" id="ARBA00022438"/>
    </source>
</evidence>
<keyword evidence="8 9" id="KW-0482">Metalloprotease</keyword>
<evidence type="ECO:0000256" key="5">
    <source>
        <dbReference type="ARBA" id="ARBA00022723"/>
    </source>
</evidence>
<dbReference type="RefSeq" id="WP_080065065.1">
    <property type="nucleotide sequence ID" value="NZ_MZGX01000017.1"/>
</dbReference>
<dbReference type="FunFam" id="2.30.250.10:FF:000006">
    <property type="entry name" value="Probable M18 family aminopeptidase 1"/>
    <property type="match status" value="1"/>
</dbReference>
<reference evidence="11 12" key="1">
    <citation type="submission" date="2017-03" db="EMBL/GenBank/DDBJ databases">
        <title>Genome sequence of Clostridium hungatei DSM 14427.</title>
        <authorList>
            <person name="Poehlein A."/>
            <person name="Daniel R."/>
        </authorList>
    </citation>
    <scope>NUCLEOTIDE SEQUENCE [LARGE SCALE GENOMIC DNA]</scope>
    <source>
        <strain evidence="11 12">DSM 14427</strain>
    </source>
</reference>
<dbReference type="GO" id="GO:0008270">
    <property type="term" value="F:zinc ion binding"/>
    <property type="evidence" value="ECO:0007669"/>
    <property type="project" value="InterPro"/>
</dbReference>
<evidence type="ECO:0000313" key="12">
    <source>
        <dbReference type="Proteomes" id="UP000191554"/>
    </source>
</evidence>
<evidence type="ECO:0000256" key="8">
    <source>
        <dbReference type="ARBA" id="ARBA00023049"/>
    </source>
</evidence>
<dbReference type="Gene3D" id="2.30.250.10">
    <property type="entry name" value="Aminopeptidase i, Domain 2"/>
    <property type="match status" value="1"/>
</dbReference>
<evidence type="ECO:0000256" key="1">
    <source>
        <dbReference type="ARBA" id="ARBA00001947"/>
    </source>
</evidence>
<name>A0A1V4SHQ5_RUMHU</name>
<dbReference type="PANTHER" id="PTHR28570">
    <property type="entry name" value="ASPARTYL AMINOPEPTIDASE"/>
    <property type="match status" value="1"/>
</dbReference>
<evidence type="ECO:0000313" key="11">
    <source>
        <dbReference type="EMBL" id="OPX43462.1"/>
    </source>
</evidence>
<evidence type="ECO:0000256" key="10">
    <source>
        <dbReference type="RuleBase" id="RU004387"/>
    </source>
</evidence>
<dbReference type="PRINTS" id="PR00932">
    <property type="entry name" value="AMINO1PTASE"/>
</dbReference>
<keyword evidence="3 9" id="KW-0031">Aminopeptidase</keyword>
<accession>A0A1V4SHQ5</accession>
<dbReference type="GO" id="GO:0004177">
    <property type="term" value="F:aminopeptidase activity"/>
    <property type="evidence" value="ECO:0007669"/>
    <property type="project" value="UniProtKB-KW"/>
</dbReference>
<dbReference type="InterPro" id="IPR001948">
    <property type="entry name" value="Peptidase_M18"/>
</dbReference>
<dbReference type="GO" id="GO:0005737">
    <property type="term" value="C:cytoplasm"/>
    <property type="evidence" value="ECO:0007669"/>
    <property type="project" value="UniProtKB-ARBA"/>
</dbReference>
<keyword evidence="7 9" id="KW-0862">Zinc</keyword>
<comment type="cofactor">
    <cofactor evidence="1 10">
        <name>Zn(2+)</name>
        <dbReference type="ChEBI" id="CHEBI:29105"/>
    </cofactor>
</comment>
<keyword evidence="5 9" id="KW-0479">Metal-binding</keyword>
<evidence type="ECO:0000256" key="2">
    <source>
        <dbReference type="ARBA" id="ARBA00008290"/>
    </source>
</evidence>
<dbReference type="Gene3D" id="3.40.630.10">
    <property type="entry name" value="Zn peptidases"/>
    <property type="match status" value="1"/>
</dbReference>
<comment type="similarity">
    <text evidence="2 9">Belongs to the peptidase M18 family.</text>
</comment>
<dbReference type="EC" id="3.4.11.-" evidence="10"/>
<keyword evidence="4 9" id="KW-0645">Protease</keyword>
<dbReference type="InterPro" id="IPR023358">
    <property type="entry name" value="Peptidase_M18_dom2"/>
</dbReference>
<evidence type="ECO:0000256" key="4">
    <source>
        <dbReference type="ARBA" id="ARBA00022670"/>
    </source>
</evidence>
<gene>
    <name evidence="11" type="primary">apeA</name>
    <name evidence="11" type="ORF">CLHUN_26090</name>
</gene>
<evidence type="ECO:0000256" key="6">
    <source>
        <dbReference type="ARBA" id="ARBA00022801"/>
    </source>
</evidence>
<keyword evidence="6 9" id="KW-0378">Hydrolase</keyword>
<dbReference type="GO" id="GO:0008237">
    <property type="term" value="F:metallopeptidase activity"/>
    <property type="evidence" value="ECO:0007669"/>
    <property type="project" value="UniProtKB-KW"/>
</dbReference>
<dbReference type="PANTHER" id="PTHR28570:SF2">
    <property type="entry name" value="M18 FAMILY AMINOPEPTIDASE 1-RELATED"/>
    <property type="match status" value="1"/>
</dbReference>
<dbReference type="OrthoDB" id="89722at2"/>
<evidence type="ECO:0000256" key="9">
    <source>
        <dbReference type="RuleBase" id="RU004386"/>
    </source>
</evidence>
<organism evidence="11 12">
    <name type="scientific">Ruminiclostridium hungatei</name>
    <name type="common">Clostridium hungatei</name>
    <dbReference type="NCBI Taxonomy" id="48256"/>
    <lineage>
        <taxon>Bacteria</taxon>
        <taxon>Bacillati</taxon>
        <taxon>Bacillota</taxon>
        <taxon>Clostridia</taxon>
        <taxon>Eubacteriales</taxon>
        <taxon>Oscillospiraceae</taxon>
        <taxon>Ruminiclostridium</taxon>
    </lineage>
</organism>
<dbReference type="NCBIfam" id="NF002600">
    <property type="entry name" value="PRK02256.1"/>
    <property type="match status" value="1"/>
</dbReference>
<dbReference type="STRING" id="48256.CLHUN_26090"/>
<dbReference type="SUPFAM" id="SSF53187">
    <property type="entry name" value="Zn-dependent exopeptidases"/>
    <property type="match status" value="1"/>
</dbReference>
<sequence>MGEEKSQGELLKEKLSYETKNAWEHGENEIRKAYDLCENYKAYLDKGKTEREFAAVVEKELVKNGYENLQLLFKQGKKLRKGARVYYINKHKAVAFAILGDKPVADGINMVGAHIDSPRIDIKQNPLYEDSGLVLLKTHYYGGIKKYQWVAIPYSLHGVVVRADGTKVDICIGEDETDPVFTITDLLPHLAQDQMQKKATEVVTGEGLNLLLGSRPYNDKKLKDKIKLNILKLLNEKYGMVEEDFLSAELEAVPAFKARDIGLDRSLIGAYGQDDRVCAFTCVQAMLDAKPAARTALCILTDKEEIGSTGNTGAQSNFLKSFISKLLYLTSDNYSDVLLNQCLENSYMLSADVNPGVDPSYQEVYEKRNASYLGNGVVIQKYTGSRGKYDASDASAEMMGLIRKLFNDKGIIWHTAELGKVDQGGGGTIAQYVANLGVEVLDCGVPILSMHSPVEVTSKIDVFMCYKAMQAFLESNPA</sequence>
<dbReference type="GO" id="GO:0006508">
    <property type="term" value="P:proteolysis"/>
    <property type="evidence" value="ECO:0007669"/>
    <property type="project" value="UniProtKB-KW"/>
</dbReference>
<proteinExistence type="inferred from homology"/>
<dbReference type="Proteomes" id="UP000191554">
    <property type="component" value="Unassembled WGS sequence"/>
</dbReference>
<dbReference type="Pfam" id="PF02127">
    <property type="entry name" value="Peptidase_M18"/>
    <property type="match status" value="1"/>
</dbReference>
<evidence type="ECO:0000256" key="7">
    <source>
        <dbReference type="ARBA" id="ARBA00022833"/>
    </source>
</evidence>
<protein>
    <recommendedName>
        <fullName evidence="10">M18 family aminopeptidase</fullName>
        <ecNumber evidence="10">3.4.11.-</ecNumber>
    </recommendedName>
</protein>